<organism evidence="11 12">
    <name type="scientific">Halosimplex litoreum</name>
    <dbReference type="NCBI Taxonomy" id="1198301"/>
    <lineage>
        <taxon>Archaea</taxon>
        <taxon>Methanobacteriati</taxon>
        <taxon>Methanobacteriota</taxon>
        <taxon>Stenosarchaea group</taxon>
        <taxon>Halobacteria</taxon>
        <taxon>Halobacteriales</taxon>
        <taxon>Haloarculaceae</taxon>
        <taxon>Halosimplex</taxon>
    </lineage>
</organism>
<feature type="transmembrane region" description="Helical" evidence="8">
    <location>
        <begin position="413"/>
        <end position="431"/>
    </location>
</feature>
<keyword evidence="4 11" id="KW-0808">Transferase</keyword>
<name>A0A7T3FYA9_9EURY</name>
<evidence type="ECO:0000256" key="5">
    <source>
        <dbReference type="ARBA" id="ARBA00022692"/>
    </source>
</evidence>
<evidence type="ECO:0000256" key="1">
    <source>
        <dbReference type="ARBA" id="ARBA00004651"/>
    </source>
</evidence>
<dbReference type="Pfam" id="PF25230">
    <property type="entry name" value="DUF7846"/>
    <property type="match status" value="1"/>
</dbReference>
<feature type="transmembrane region" description="Helical" evidence="8">
    <location>
        <begin position="174"/>
        <end position="199"/>
    </location>
</feature>
<evidence type="ECO:0000313" key="11">
    <source>
        <dbReference type="EMBL" id="QPV62958.1"/>
    </source>
</evidence>
<gene>
    <name evidence="11" type="ORF">I7X12_19965</name>
</gene>
<evidence type="ECO:0000313" key="12">
    <source>
        <dbReference type="Proteomes" id="UP000595001"/>
    </source>
</evidence>
<dbReference type="EMBL" id="CP065856">
    <property type="protein sequence ID" value="QPV62958.1"/>
    <property type="molecule type" value="Genomic_DNA"/>
</dbReference>
<dbReference type="AlphaFoldDB" id="A0A7T3FYA9"/>
<dbReference type="Pfam" id="PF13231">
    <property type="entry name" value="PMT_2"/>
    <property type="match status" value="1"/>
</dbReference>
<feature type="domain" description="DUF7846" evidence="10">
    <location>
        <begin position="464"/>
        <end position="630"/>
    </location>
</feature>
<feature type="transmembrane region" description="Helical" evidence="8">
    <location>
        <begin position="334"/>
        <end position="352"/>
    </location>
</feature>
<dbReference type="GO" id="GO:0008610">
    <property type="term" value="P:lipid biosynthetic process"/>
    <property type="evidence" value="ECO:0007669"/>
    <property type="project" value="UniProtKB-ARBA"/>
</dbReference>
<dbReference type="InterPro" id="IPR050297">
    <property type="entry name" value="LipidA_mod_glycosyltrf_83"/>
</dbReference>
<dbReference type="RefSeq" id="WP_198061754.1">
    <property type="nucleotide sequence ID" value="NZ_CP065856.1"/>
</dbReference>
<keyword evidence="6 8" id="KW-1133">Transmembrane helix</keyword>
<evidence type="ECO:0000259" key="10">
    <source>
        <dbReference type="Pfam" id="PF25230"/>
    </source>
</evidence>
<evidence type="ECO:0000259" key="9">
    <source>
        <dbReference type="Pfam" id="PF13231"/>
    </source>
</evidence>
<proteinExistence type="predicted"/>
<evidence type="ECO:0000256" key="6">
    <source>
        <dbReference type="ARBA" id="ARBA00022989"/>
    </source>
</evidence>
<keyword evidence="5 8" id="KW-0812">Transmembrane</keyword>
<reference evidence="11 12" key="1">
    <citation type="submission" date="2020-12" db="EMBL/GenBank/DDBJ databases">
        <title>Halosimplex halophilum sp. nov. and Halosimplex salinum sp. nov., two new members of the genus Halosimplex.</title>
        <authorList>
            <person name="Cui H.L."/>
        </authorList>
    </citation>
    <scope>NUCLEOTIDE SEQUENCE [LARGE SCALE GENOMIC DNA]</scope>
    <source>
        <strain evidence="11 12">YGH94</strain>
    </source>
</reference>
<feature type="transmembrane region" description="Helical" evidence="8">
    <location>
        <begin position="122"/>
        <end position="138"/>
    </location>
</feature>
<comment type="subcellular location">
    <subcellularLocation>
        <location evidence="1">Cell membrane</location>
        <topology evidence="1">Multi-pass membrane protein</topology>
    </subcellularLocation>
</comment>
<dbReference type="GO" id="GO:0005886">
    <property type="term" value="C:plasma membrane"/>
    <property type="evidence" value="ECO:0007669"/>
    <property type="project" value="UniProtKB-SubCell"/>
</dbReference>
<dbReference type="GeneID" id="60590820"/>
<evidence type="ECO:0000256" key="4">
    <source>
        <dbReference type="ARBA" id="ARBA00022679"/>
    </source>
</evidence>
<dbReference type="InterPro" id="IPR057168">
    <property type="entry name" value="DUF7846"/>
</dbReference>
<dbReference type="OrthoDB" id="157326at2157"/>
<dbReference type="InterPro" id="IPR038731">
    <property type="entry name" value="RgtA/B/C-like"/>
</dbReference>
<evidence type="ECO:0000256" key="3">
    <source>
        <dbReference type="ARBA" id="ARBA00022676"/>
    </source>
</evidence>
<dbReference type="GO" id="GO:0016763">
    <property type="term" value="F:pentosyltransferase activity"/>
    <property type="evidence" value="ECO:0007669"/>
    <property type="project" value="TreeGrafter"/>
</dbReference>
<dbReference type="Proteomes" id="UP000595001">
    <property type="component" value="Chromosome"/>
</dbReference>
<evidence type="ECO:0000256" key="8">
    <source>
        <dbReference type="SAM" id="Phobius"/>
    </source>
</evidence>
<keyword evidence="2" id="KW-1003">Cell membrane</keyword>
<evidence type="ECO:0000256" key="2">
    <source>
        <dbReference type="ARBA" id="ARBA00022475"/>
    </source>
</evidence>
<keyword evidence="12" id="KW-1185">Reference proteome</keyword>
<keyword evidence="7 8" id="KW-0472">Membrane</keyword>
<protein>
    <submittedName>
        <fullName evidence="11">Glycosyltransferase family 39 protein</fullName>
    </submittedName>
</protein>
<accession>A0A7T3FYA9</accession>
<sequence>MRRRSATLGTAALALAGALLVWFVSTTLFPYHSLNHDEAVYLQQAAMLLEGQLYLDPPVEGVLRPWFFVDAPEGMYPKYAPVPAAMFAVGELFGGYRLTLVAVAAGNLALAAGVVREAFDARTGLLAGVLVLASPLFVLNSSVFLPYAPTHFLNLAFAYCYLRADRTESRRWAAGAGAAVGLAFFARPYTAVLFALPFVGHALWTLRDEVGVDALRDPVALVRGSDAVGRQATTAALGLVGVGLALGYNTVVTGHALTFPYAAFAPLDGLGFGQRRILSHEVVYTPELALEANGRVLWIFFAKWIAGGLVTAALAGLGVAVAARRGLTARQAPLAALLVSIPLGNVYFWGNFNVLGGLDTAGDGLVSALGPYYHFDLLLPTATFAAVVVLAVAGRVRAAVAGRRTVDARAGRVAAAVALLLLAGAVGAVTADIAREPVERNAEVTDSYERAYEPFEGGPPVNSLILLPDPYGNWLNHPFQAVRNDPGYDGRAVYAIDDRPFATADAFPDRRLHRYAYRGGWAPYDGSPSAARLQRVEDVRGDRLALDATVGVPAGADSVTVRVGTDDGSLYRVANGANSSVDFRLVVTDERVAVEGLGGPEETLAVDGVETVHASAFVDYGPGGSFTYRFDLPVDATDGRVRALTPEVELCRGVRSCGGAAAYVPETAPDGVSVETDLTATERDT</sequence>
<feature type="transmembrane region" description="Helical" evidence="8">
    <location>
        <begin position="296"/>
        <end position="322"/>
    </location>
</feature>
<feature type="transmembrane region" description="Helical" evidence="8">
    <location>
        <begin position="96"/>
        <end position="115"/>
    </location>
</feature>
<dbReference type="PANTHER" id="PTHR33908:SF11">
    <property type="entry name" value="MEMBRANE PROTEIN"/>
    <property type="match status" value="1"/>
</dbReference>
<dbReference type="PANTHER" id="PTHR33908">
    <property type="entry name" value="MANNOSYLTRANSFERASE YKCB-RELATED"/>
    <property type="match status" value="1"/>
</dbReference>
<keyword evidence="3" id="KW-0328">Glycosyltransferase</keyword>
<feature type="transmembrane region" description="Helical" evidence="8">
    <location>
        <begin position="372"/>
        <end position="393"/>
    </location>
</feature>
<evidence type="ECO:0000256" key="7">
    <source>
        <dbReference type="ARBA" id="ARBA00023136"/>
    </source>
</evidence>
<feature type="domain" description="Glycosyltransferase RgtA/B/C/D-like" evidence="9">
    <location>
        <begin position="98"/>
        <end position="205"/>
    </location>
</feature>
<dbReference type="KEGG" id="hlt:I7X12_19965"/>